<keyword evidence="7" id="KW-0378">Hydrolase</keyword>
<evidence type="ECO:0000256" key="2">
    <source>
        <dbReference type="ARBA" id="ARBA00008061"/>
    </source>
</evidence>
<keyword evidence="8" id="KW-1185">Reference proteome</keyword>
<dbReference type="InterPro" id="IPR013783">
    <property type="entry name" value="Ig-like_fold"/>
</dbReference>
<proteinExistence type="inferred from homology"/>
<dbReference type="GO" id="GO:0016787">
    <property type="term" value="F:hydrolase activity"/>
    <property type="evidence" value="ECO:0007669"/>
    <property type="project" value="UniProtKB-KW"/>
</dbReference>
<dbReference type="Proteomes" id="UP001596472">
    <property type="component" value="Unassembled WGS sequence"/>
</dbReference>
<dbReference type="EMBL" id="JBHTBS010000001">
    <property type="protein sequence ID" value="MFC7335857.1"/>
    <property type="molecule type" value="Genomic_DNA"/>
</dbReference>
<organism evidence="7 8">
    <name type="scientific">Haloferula chungangensis</name>
    <dbReference type="NCBI Taxonomy" id="1048331"/>
    <lineage>
        <taxon>Bacteria</taxon>
        <taxon>Pseudomonadati</taxon>
        <taxon>Verrucomicrobiota</taxon>
        <taxon>Verrucomicrobiia</taxon>
        <taxon>Verrucomicrobiales</taxon>
        <taxon>Verrucomicrobiaceae</taxon>
        <taxon>Haloferula</taxon>
    </lineage>
</organism>
<dbReference type="SUPFAM" id="SSF51011">
    <property type="entry name" value="Glycosyl hydrolase domain"/>
    <property type="match status" value="1"/>
</dbReference>
<keyword evidence="5" id="KW-0106">Calcium</keyword>
<evidence type="ECO:0000256" key="1">
    <source>
        <dbReference type="ARBA" id="ARBA00001913"/>
    </source>
</evidence>
<dbReference type="InterPro" id="IPR013780">
    <property type="entry name" value="Glyco_hydro_b"/>
</dbReference>
<dbReference type="InterPro" id="IPR017853">
    <property type="entry name" value="GH"/>
</dbReference>
<dbReference type="InterPro" id="IPR013784">
    <property type="entry name" value="Carb-bd-like_fold"/>
</dbReference>
<dbReference type="CDD" id="cd05467">
    <property type="entry name" value="CBM20"/>
    <property type="match status" value="1"/>
</dbReference>
<gene>
    <name evidence="7" type="ORF">ACFQY0_01605</name>
</gene>
<dbReference type="Gene3D" id="3.20.20.80">
    <property type="entry name" value="Glycosidases"/>
    <property type="match status" value="1"/>
</dbReference>
<evidence type="ECO:0000256" key="3">
    <source>
        <dbReference type="ARBA" id="ARBA00022723"/>
    </source>
</evidence>
<dbReference type="SUPFAM" id="SSF51445">
    <property type="entry name" value="(Trans)glycosidases"/>
    <property type="match status" value="1"/>
</dbReference>
<dbReference type="Gene3D" id="2.60.40.1180">
    <property type="entry name" value="Golgi alpha-mannosidase II"/>
    <property type="match status" value="1"/>
</dbReference>
<dbReference type="InterPro" id="IPR006047">
    <property type="entry name" value="GH13_cat_dom"/>
</dbReference>
<evidence type="ECO:0000256" key="5">
    <source>
        <dbReference type="ARBA" id="ARBA00022837"/>
    </source>
</evidence>
<dbReference type="InterPro" id="IPR002044">
    <property type="entry name" value="CBM20"/>
</dbReference>
<comment type="similarity">
    <text evidence="2">Belongs to the glycosyl hydrolase 13 family.</text>
</comment>
<dbReference type="PANTHER" id="PTHR10357">
    <property type="entry name" value="ALPHA-AMYLASE FAMILY MEMBER"/>
    <property type="match status" value="1"/>
</dbReference>
<keyword evidence="4" id="KW-0732">Signal</keyword>
<sequence length="611" mass="70255">MSEDNGRDEVELGVLAGSDVEFRAETIYFLVVDRFHAGNPEKGREDDEMFDAEHEDWGKYWGGDLQGVLDRLDYLQSFGISAVWTTPLFEQVRAMTRDDSPRAPIHGYWTSDFKRINPRWMNDPSEKRLFSRDDTVFDVLLNTMHDRNMKFVLDIVCNHSSPDTTEGKGKLYDDGELIADFDNDVDHWYHHYGETLDWDDEWQVKNCELGGLATFNENNILFRDHIKESISMWIRKGVDALRIDTVKHMPIWFWQEFTSDMSLVNPDVFRFGEWIYNHPEDGQSVEFANKAGMTLLDFGFCQAIRACLAEGHPEGFGCIKSLLDLDGVYNGATELVTFFENHDMPRLQSLGAPDQVLELALVLLITSRGVPCLYYGCEQYLHNDTDGGDDPYNRPMMESWEPTAATRLIGILSEERKRNRAIQWGGQWPKWVDAESYVYLRRYRDARCLVFLNKGPERVLDVADLEYPDGEHECLISGRKVRVEEGKTSVKLGLNECLVLSIRGEQVESPTIVRIQVNGAPTQPGDRLAIIGDSEELGNWDLRRCYDLECINANTWFGELPFDESAGKAVGYKYVIFPPDGNGMPQRENRVVRRRLVTPAETAKWRDCWEE</sequence>
<dbReference type="PANTHER" id="PTHR10357:SF215">
    <property type="entry name" value="ALPHA-AMYLASE 1"/>
    <property type="match status" value="1"/>
</dbReference>
<dbReference type="SUPFAM" id="SSF49452">
    <property type="entry name" value="Starch-binding domain-like"/>
    <property type="match status" value="1"/>
</dbReference>
<evidence type="ECO:0000313" key="7">
    <source>
        <dbReference type="EMBL" id="MFC7335857.1"/>
    </source>
</evidence>
<dbReference type="Gene3D" id="2.60.40.10">
    <property type="entry name" value="Immunoglobulins"/>
    <property type="match status" value="1"/>
</dbReference>
<keyword evidence="3" id="KW-0479">Metal-binding</keyword>
<dbReference type="RefSeq" id="WP_379708384.1">
    <property type="nucleotide sequence ID" value="NZ_JBHTBS010000001.1"/>
</dbReference>
<evidence type="ECO:0000256" key="4">
    <source>
        <dbReference type="ARBA" id="ARBA00022729"/>
    </source>
</evidence>
<feature type="domain" description="CBM20" evidence="6">
    <location>
        <begin position="505"/>
        <end position="611"/>
    </location>
</feature>
<protein>
    <submittedName>
        <fullName evidence="7">Alpha-amylase family glycosyl hydrolase</fullName>
    </submittedName>
</protein>
<accession>A0ABW2L0I8</accession>
<evidence type="ECO:0000313" key="8">
    <source>
        <dbReference type="Proteomes" id="UP001596472"/>
    </source>
</evidence>
<reference evidence="8" key="1">
    <citation type="journal article" date="2019" name="Int. J. Syst. Evol. Microbiol.">
        <title>The Global Catalogue of Microorganisms (GCM) 10K type strain sequencing project: providing services to taxonomists for standard genome sequencing and annotation.</title>
        <authorList>
            <consortium name="The Broad Institute Genomics Platform"/>
            <consortium name="The Broad Institute Genome Sequencing Center for Infectious Disease"/>
            <person name="Wu L."/>
            <person name="Ma J."/>
        </authorList>
    </citation>
    <scope>NUCLEOTIDE SEQUENCE [LARGE SCALE GENOMIC DNA]</scope>
    <source>
        <strain evidence="8">CGMCC 4.1467</strain>
    </source>
</reference>
<dbReference type="PROSITE" id="PS51166">
    <property type="entry name" value="CBM20"/>
    <property type="match status" value="1"/>
</dbReference>
<dbReference type="Pfam" id="PF00686">
    <property type="entry name" value="CBM_20"/>
    <property type="match status" value="1"/>
</dbReference>
<dbReference type="SMART" id="SM00642">
    <property type="entry name" value="Aamy"/>
    <property type="match status" value="1"/>
</dbReference>
<dbReference type="Pfam" id="PF00128">
    <property type="entry name" value="Alpha-amylase"/>
    <property type="match status" value="1"/>
</dbReference>
<comment type="caution">
    <text evidence="7">The sequence shown here is derived from an EMBL/GenBank/DDBJ whole genome shotgun (WGS) entry which is preliminary data.</text>
</comment>
<dbReference type="SMART" id="SM01065">
    <property type="entry name" value="CBM_2"/>
    <property type="match status" value="1"/>
</dbReference>
<name>A0ABW2L0I8_9BACT</name>
<evidence type="ECO:0000259" key="6">
    <source>
        <dbReference type="PROSITE" id="PS51166"/>
    </source>
</evidence>
<comment type="cofactor">
    <cofactor evidence="1">
        <name>Ca(2+)</name>
        <dbReference type="ChEBI" id="CHEBI:29108"/>
    </cofactor>
</comment>